<feature type="transmembrane region" description="Helical" evidence="11">
    <location>
        <begin position="68"/>
        <end position="85"/>
    </location>
</feature>
<proteinExistence type="predicted"/>
<dbReference type="PATRIC" id="fig|1239307.3.peg.1106"/>
<keyword evidence="9" id="KW-0407">Ion channel</keyword>
<comment type="subcellular location">
    <subcellularLocation>
        <location evidence="1">Membrane</location>
        <topology evidence="1">Multi-pass membrane protein</topology>
    </subcellularLocation>
</comment>
<dbReference type="AlphaFoldDB" id="W0HUA3"/>
<evidence type="ECO:0000313" key="13">
    <source>
        <dbReference type="Proteomes" id="UP000019028"/>
    </source>
</evidence>
<evidence type="ECO:0000256" key="7">
    <source>
        <dbReference type="ARBA" id="ARBA00023173"/>
    </source>
</evidence>
<evidence type="ECO:0000256" key="11">
    <source>
        <dbReference type="SAM" id="Phobius"/>
    </source>
</evidence>
<organism evidence="12 13">
    <name type="scientific">Sodalis praecaptivus</name>
    <dbReference type="NCBI Taxonomy" id="1239307"/>
    <lineage>
        <taxon>Bacteria</taxon>
        <taxon>Pseudomonadati</taxon>
        <taxon>Pseudomonadota</taxon>
        <taxon>Gammaproteobacteria</taxon>
        <taxon>Enterobacterales</taxon>
        <taxon>Bruguierivoracaceae</taxon>
        <taxon>Sodalis</taxon>
    </lineage>
</organism>
<feature type="transmembrane region" description="Helical" evidence="11">
    <location>
        <begin position="9"/>
        <end position="37"/>
    </location>
</feature>
<evidence type="ECO:0000256" key="4">
    <source>
        <dbReference type="ARBA" id="ARBA00022989"/>
    </source>
</evidence>
<gene>
    <name evidence="12" type="ORF">Sant_1028</name>
</gene>
<name>W0HUA3_9GAMM</name>
<feature type="transmembrane region" description="Helical" evidence="11">
    <location>
        <begin position="230"/>
        <end position="251"/>
    </location>
</feature>
<keyword evidence="4 11" id="KW-1133">Transmembrane helix</keyword>
<keyword evidence="13" id="KW-1185">Reference proteome</keyword>
<protein>
    <submittedName>
        <fullName evidence="12">Putative Cl-channel</fullName>
    </submittedName>
</protein>
<dbReference type="InterPro" id="IPR001807">
    <property type="entry name" value="ClC"/>
</dbReference>
<dbReference type="PANTHER" id="PTHR43427">
    <property type="entry name" value="CHLORIDE CHANNEL PROTEIN CLC-E"/>
    <property type="match status" value="1"/>
</dbReference>
<keyword evidence="6 11" id="KW-0472">Membrane</keyword>
<evidence type="ECO:0000256" key="3">
    <source>
        <dbReference type="ARBA" id="ARBA00022692"/>
    </source>
</evidence>
<dbReference type="GO" id="GO:0005254">
    <property type="term" value="F:chloride channel activity"/>
    <property type="evidence" value="ECO:0007669"/>
    <property type="project" value="UniProtKB-KW"/>
</dbReference>
<evidence type="ECO:0000256" key="5">
    <source>
        <dbReference type="ARBA" id="ARBA00023065"/>
    </source>
</evidence>
<dbReference type="InterPro" id="IPR014743">
    <property type="entry name" value="Cl-channel_core"/>
</dbReference>
<keyword evidence="7" id="KW-0869">Chloride channel</keyword>
<dbReference type="PANTHER" id="PTHR43427:SF6">
    <property type="entry name" value="CHLORIDE CHANNEL PROTEIN CLC-E"/>
    <property type="match status" value="1"/>
</dbReference>
<evidence type="ECO:0000256" key="8">
    <source>
        <dbReference type="ARBA" id="ARBA00023214"/>
    </source>
</evidence>
<feature type="transmembrane region" description="Helical" evidence="11">
    <location>
        <begin position="263"/>
        <end position="286"/>
    </location>
</feature>
<dbReference type="HOGENOM" id="CLU_015263_0_0_6"/>
<dbReference type="Gene3D" id="1.10.3080.10">
    <property type="entry name" value="Clc chloride channel"/>
    <property type="match status" value="1"/>
</dbReference>
<dbReference type="Pfam" id="PF00654">
    <property type="entry name" value="Voltage_CLC"/>
    <property type="match status" value="1"/>
</dbReference>
<dbReference type="KEGG" id="sod:Sant_1028"/>
<feature type="transmembrane region" description="Helical" evidence="11">
    <location>
        <begin position="190"/>
        <end position="210"/>
    </location>
</feature>
<accession>W0HUA3</accession>
<dbReference type="PRINTS" id="PR00762">
    <property type="entry name" value="CLCHANNEL"/>
</dbReference>
<dbReference type="InterPro" id="IPR050368">
    <property type="entry name" value="ClC-type_chloride_channel"/>
</dbReference>
<feature type="transmembrane region" description="Helical" evidence="11">
    <location>
        <begin position="105"/>
        <end position="125"/>
    </location>
</feature>
<dbReference type="SUPFAM" id="SSF81340">
    <property type="entry name" value="Clc chloride channel"/>
    <property type="match status" value="1"/>
</dbReference>
<dbReference type="Proteomes" id="UP000019028">
    <property type="component" value="Chromosome"/>
</dbReference>
<dbReference type="RefSeq" id="WP_200867276.1">
    <property type="nucleotide sequence ID" value="NZ_CP006569.1"/>
</dbReference>
<feature type="region of interest" description="Disordered" evidence="10">
    <location>
        <begin position="418"/>
        <end position="442"/>
    </location>
</feature>
<evidence type="ECO:0000256" key="10">
    <source>
        <dbReference type="SAM" id="MobiDB-lite"/>
    </source>
</evidence>
<reference evidence="12 13" key="1">
    <citation type="journal article" date="2014" name="Genome Biol. Evol.">
        <title>Genome degeneration and adaptation in a nascent stage of symbiosis.</title>
        <authorList>
            <person name="Oakeson K.F."/>
            <person name="Gil R."/>
            <person name="Clayton A.L."/>
            <person name="Dunn D.M."/>
            <person name="von Niederhausern A.C."/>
            <person name="Hamil C."/>
            <person name="Aoyagi A."/>
            <person name="Duval B."/>
            <person name="Baca A."/>
            <person name="Silva F.J."/>
            <person name="Vallier A."/>
            <person name="Jackson D.G."/>
            <person name="Latorre A."/>
            <person name="Weiss R.B."/>
            <person name="Heddi A."/>
            <person name="Moya A."/>
            <person name="Dale C."/>
        </authorList>
    </citation>
    <scope>NUCLEOTIDE SEQUENCE [LARGE SCALE GENOMIC DNA]</scope>
    <source>
        <strain evidence="12 13">HS1</strain>
    </source>
</reference>
<keyword evidence="3 11" id="KW-0812">Transmembrane</keyword>
<dbReference type="CDD" id="cd01033">
    <property type="entry name" value="ClC_like"/>
    <property type="match status" value="1"/>
</dbReference>
<feature type="transmembrane region" description="Helical" evidence="11">
    <location>
        <begin position="158"/>
        <end position="183"/>
    </location>
</feature>
<evidence type="ECO:0000256" key="6">
    <source>
        <dbReference type="ARBA" id="ARBA00023136"/>
    </source>
</evidence>
<sequence>MTKSPSRSLFVLALAVILTGLVAGISGMLLAMLLHAIQHLFFGYSLPHIISQESFLQGVTAASPLRRAGVLMFCGLVAGGGWWLLYRHARPLVSIARALASAKPAMPVAATLIHALLQITTVALGSPLGREVAPREVGAMSAGRLARILGLGDADTRILMACGAGAGLAAVYNVPLGGALFVLEVLMGTFSFTVMIPALACCAIAAMVAWAGLGNETQYHLPALAVTPALLVWSLLAGPLFGLAAYGFSRLTRSARDRAPRNALLPVLCLLNFTVIGLLAATFPALLGNGKGPAQLSFGNHLLMATAATLLVLKIAAIWGSLRAGAQGGLLTPGLTCGALLACLLGGAWNHLWPGTAPGAFAVIGAGAFLAASMTMPLTAIVLIFEFTDLTLNFLPPMIVAVTGAMCLFKFCQSRAAPRGSEGSAPVRNDTASAGDGAPEQP</sequence>
<keyword evidence="8" id="KW-0868">Chloride</keyword>
<evidence type="ECO:0000313" key="12">
    <source>
        <dbReference type="EMBL" id="AHF76102.1"/>
    </source>
</evidence>
<evidence type="ECO:0000256" key="2">
    <source>
        <dbReference type="ARBA" id="ARBA00022448"/>
    </source>
</evidence>
<feature type="transmembrane region" description="Helical" evidence="11">
    <location>
        <begin position="361"/>
        <end position="385"/>
    </location>
</feature>
<keyword evidence="5" id="KW-0406">Ion transport</keyword>
<keyword evidence="2" id="KW-0813">Transport</keyword>
<dbReference type="GO" id="GO:0034707">
    <property type="term" value="C:chloride channel complex"/>
    <property type="evidence" value="ECO:0007669"/>
    <property type="project" value="UniProtKB-KW"/>
</dbReference>
<feature type="transmembrane region" description="Helical" evidence="11">
    <location>
        <begin position="330"/>
        <end position="349"/>
    </location>
</feature>
<feature type="transmembrane region" description="Helical" evidence="11">
    <location>
        <begin position="298"/>
        <end position="318"/>
    </location>
</feature>
<dbReference type="EMBL" id="CP006569">
    <property type="protein sequence ID" value="AHF76102.1"/>
    <property type="molecule type" value="Genomic_DNA"/>
</dbReference>
<evidence type="ECO:0000256" key="1">
    <source>
        <dbReference type="ARBA" id="ARBA00004141"/>
    </source>
</evidence>
<evidence type="ECO:0000256" key="9">
    <source>
        <dbReference type="ARBA" id="ARBA00023303"/>
    </source>
</evidence>